<comment type="caution">
    <text evidence="1">The sequence shown here is derived from an EMBL/GenBank/DDBJ whole genome shotgun (WGS) entry which is preliminary data.</text>
</comment>
<dbReference type="Proteomes" id="UP000293142">
    <property type="component" value="Unassembled WGS sequence"/>
</dbReference>
<evidence type="ECO:0000313" key="2">
    <source>
        <dbReference type="Proteomes" id="UP000293142"/>
    </source>
</evidence>
<keyword evidence="2" id="KW-1185">Reference proteome</keyword>
<sequence>MSKPDQESINISENEMIDMLNETSKLVVRHNFNQLSSAAVAVQGSNSLSNNVEFWKWMGRNYSGSGIFDSSSTMQQYIAQGTGKEEWIIKQLQGKGYEWDWMSTQRRTAKNILKTYDAGDVANRAASDVTAKNLLTGKSSEYQMKAYTSKSNPHLNNTPKDMTVVTNAEKVDVVRANGYEKVEGFQDTQMIKKSTEERLEQIKDGKAYTSYNFKNIAGTMAKAGLIGCVIGMGTEAVVSYKAWKQGQLSDEEYLKEILKSGGDAGVTAGATAGVMIPVSAAITAVGASTLLTIPVAFIVGGVVNKVVAPCFGRGQYREILSKAKYYQNIENVYDDLVGSMQHASEQYYDFVCQMSQQNAIHQEFKKRSMEMNQELKDLFDSI</sequence>
<dbReference type="OrthoDB" id="2088189at2"/>
<name>A0A4Q9DVS0_9BACL</name>
<gene>
    <name evidence="1" type="ORF">EYB31_12795</name>
</gene>
<accession>A0A4Q9DVS0</accession>
<reference evidence="1 2" key="1">
    <citation type="submission" date="2019-02" db="EMBL/GenBank/DDBJ databases">
        <title>Paenibacillus sp. nov., isolated from surface-sterilized tissue of Thalictrum simplex L.</title>
        <authorList>
            <person name="Tuo L."/>
        </authorList>
    </citation>
    <scope>NUCLEOTIDE SEQUENCE [LARGE SCALE GENOMIC DNA]</scope>
    <source>
        <strain evidence="1 2">N2SHLJ1</strain>
    </source>
</reference>
<organism evidence="1 2">
    <name type="scientific">Paenibacillus thalictri</name>
    <dbReference type="NCBI Taxonomy" id="2527873"/>
    <lineage>
        <taxon>Bacteria</taxon>
        <taxon>Bacillati</taxon>
        <taxon>Bacillota</taxon>
        <taxon>Bacilli</taxon>
        <taxon>Bacillales</taxon>
        <taxon>Paenibacillaceae</taxon>
        <taxon>Paenibacillus</taxon>
    </lineage>
</organism>
<evidence type="ECO:0000313" key="1">
    <source>
        <dbReference type="EMBL" id="TBL79091.1"/>
    </source>
</evidence>
<dbReference type="RefSeq" id="WP_131013727.1">
    <property type="nucleotide sequence ID" value="NZ_SIRE01000008.1"/>
</dbReference>
<dbReference type="AlphaFoldDB" id="A0A4Q9DVS0"/>
<dbReference type="EMBL" id="SIRE01000008">
    <property type="protein sequence ID" value="TBL79091.1"/>
    <property type="molecule type" value="Genomic_DNA"/>
</dbReference>
<proteinExistence type="predicted"/>
<protein>
    <submittedName>
        <fullName evidence="1">Uncharacterized protein</fullName>
    </submittedName>
</protein>